<evidence type="ECO:0000256" key="1">
    <source>
        <dbReference type="SAM" id="MobiDB-lite"/>
    </source>
</evidence>
<gene>
    <name evidence="2" type="ORF">BS47DRAFT_1357695</name>
</gene>
<feature type="region of interest" description="Disordered" evidence="1">
    <location>
        <begin position="1"/>
        <end position="38"/>
    </location>
</feature>
<organism evidence="2 3">
    <name type="scientific">Hydnum rufescens UP504</name>
    <dbReference type="NCBI Taxonomy" id="1448309"/>
    <lineage>
        <taxon>Eukaryota</taxon>
        <taxon>Fungi</taxon>
        <taxon>Dikarya</taxon>
        <taxon>Basidiomycota</taxon>
        <taxon>Agaricomycotina</taxon>
        <taxon>Agaricomycetes</taxon>
        <taxon>Cantharellales</taxon>
        <taxon>Hydnaceae</taxon>
        <taxon>Hydnum</taxon>
    </lineage>
</organism>
<accession>A0A9P6BB26</accession>
<keyword evidence="3" id="KW-1185">Reference proteome</keyword>
<comment type="caution">
    <text evidence="2">The sequence shown here is derived from an EMBL/GenBank/DDBJ whole genome shotgun (WGS) entry which is preliminary data.</text>
</comment>
<feature type="compositionally biased region" description="Polar residues" evidence="1">
    <location>
        <begin position="251"/>
        <end position="261"/>
    </location>
</feature>
<evidence type="ECO:0000313" key="3">
    <source>
        <dbReference type="Proteomes" id="UP000886523"/>
    </source>
</evidence>
<dbReference type="Proteomes" id="UP000886523">
    <property type="component" value="Unassembled WGS sequence"/>
</dbReference>
<evidence type="ECO:0000313" key="2">
    <source>
        <dbReference type="EMBL" id="KAF9520215.1"/>
    </source>
</evidence>
<proteinExistence type="predicted"/>
<reference evidence="2" key="1">
    <citation type="journal article" date="2020" name="Nat. Commun.">
        <title>Large-scale genome sequencing of mycorrhizal fungi provides insights into the early evolution of symbiotic traits.</title>
        <authorList>
            <person name="Miyauchi S."/>
            <person name="Kiss E."/>
            <person name="Kuo A."/>
            <person name="Drula E."/>
            <person name="Kohler A."/>
            <person name="Sanchez-Garcia M."/>
            <person name="Morin E."/>
            <person name="Andreopoulos B."/>
            <person name="Barry K.W."/>
            <person name="Bonito G."/>
            <person name="Buee M."/>
            <person name="Carver A."/>
            <person name="Chen C."/>
            <person name="Cichocki N."/>
            <person name="Clum A."/>
            <person name="Culley D."/>
            <person name="Crous P.W."/>
            <person name="Fauchery L."/>
            <person name="Girlanda M."/>
            <person name="Hayes R.D."/>
            <person name="Keri Z."/>
            <person name="LaButti K."/>
            <person name="Lipzen A."/>
            <person name="Lombard V."/>
            <person name="Magnuson J."/>
            <person name="Maillard F."/>
            <person name="Murat C."/>
            <person name="Nolan M."/>
            <person name="Ohm R.A."/>
            <person name="Pangilinan J."/>
            <person name="Pereira M.F."/>
            <person name="Perotto S."/>
            <person name="Peter M."/>
            <person name="Pfister S."/>
            <person name="Riley R."/>
            <person name="Sitrit Y."/>
            <person name="Stielow J.B."/>
            <person name="Szollosi G."/>
            <person name="Zifcakova L."/>
            <person name="Stursova M."/>
            <person name="Spatafora J.W."/>
            <person name="Tedersoo L."/>
            <person name="Vaario L.M."/>
            <person name="Yamada A."/>
            <person name="Yan M."/>
            <person name="Wang P."/>
            <person name="Xu J."/>
            <person name="Bruns T."/>
            <person name="Baldrian P."/>
            <person name="Vilgalys R."/>
            <person name="Dunand C."/>
            <person name="Henrissat B."/>
            <person name="Grigoriev I.V."/>
            <person name="Hibbett D."/>
            <person name="Nagy L.G."/>
            <person name="Martin F.M."/>
        </authorList>
    </citation>
    <scope>NUCLEOTIDE SEQUENCE</scope>
    <source>
        <strain evidence="2">UP504</strain>
    </source>
</reference>
<feature type="region of interest" description="Disordered" evidence="1">
    <location>
        <begin position="209"/>
        <end position="271"/>
    </location>
</feature>
<protein>
    <submittedName>
        <fullName evidence="2">Uncharacterized protein</fullName>
    </submittedName>
</protein>
<dbReference type="AlphaFoldDB" id="A0A9P6BB26"/>
<feature type="compositionally biased region" description="Low complexity" evidence="1">
    <location>
        <begin position="228"/>
        <end position="237"/>
    </location>
</feature>
<sequence>MSRARSKGLMESKLDIKKRKKLADSQSSSPMKNKEVKKQRWECGTGSHRQYTTYDVHHAQDTINVHNTHRDIMVYSQEDDIHHGHKYGYACVHGIFHANVIHPKCLGGERMEFVWVWWFEHDTTHHSGWKSKHLDHIKFISHANQAFGFLDPAFHITMAELKHSWGLHTTVMLKGIGNISMSIGHLRTRRTEPVVNYEQGEDDMNEIGMSKHANRAPPSQVDWDHGVGVDSDNGNSDDGLDDDGNEIDSGIQCNQPITNPATPWANFRVKD</sequence>
<name>A0A9P6BB26_9AGAM</name>
<dbReference type="EMBL" id="MU128913">
    <property type="protein sequence ID" value="KAF9520215.1"/>
    <property type="molecule type" value="Genomic_DNA"/>
</dbReference>
<dbReference type="OrthoDB" id="2692094at2759"/>